<evidence type="ECO:0000256" key="7">
    <source>
        <dbReference type="ARBA" id="ARBA00019373"/>
    </source>
</evidence>
<feature type="transmembrane region" description="Helical" evidence="19">
    <location>
        <begin position="134"/>
        <end position="156"/>
    </location>
</feature>
<sequence>MLKQRVLTALVLIPIALWGFFYLEGGSFAIFIGIVVTLGAWEWARLVGLEESGSRIGYAAVCVVLLVLLWNMPSWSRFIVLLGVVWWSFAWLLVIGFPETTNYWKNNSYKYLIGLLILVPAWQGLILLKQSGEYGNWIIFSVMIFVWAADIGAYFAGRTWGKDKLAPKVSPGKSWQGFWGGLAAALIIGLFIYISTDFIQGKLLLSLVCLIILVVFSVLGDLTESMFKREAGLKDSSNLLPGHGGVLDRIDSLTAAVPVAVLLLWVLGA</sequence>
<keyword evidence="21" id="KW-1185">Reference proteome</keyword>
<organism evidence="20 21">
    <name type="scientific">Entomomonas asaccharolytica</name>
    <dbReference type="NCBI Taxonomy" id="2785331"/>
    <lineage>
        <taxon>Bacteria</taxon>
        <taxon>Pseudomonadati</taxon>
        <taxon>Pseudomonadota</taxon>
        <taxon>Gammaproteobacteria</taxon>
        <taxon>Pseudomonadales</taxon>
        <taxon>Pseudomonadaceae</taxon>
        <taxon>Entomomonas</taxon>
    </lineage>
</organism>
<evidence type="ECO:0000256" key="11">
    <source>
        <dbReference type="ARBA" id="ARBA00022692"/>
    </source>
</evidence>
<comment type="subcellular location">
    <subcellularLocation>
        <location evidence="2">Cell membrane</location>
        <topology evidence="2">Multi-pass membrane protein</topology>
    </subcellularLocation>
</comment>
<evidence type="ECO:0000256" key="5">
    <source>
        <dbReference type="ARBA" id="ARBA00010185"/>
    </source>
</evidence>
<dbReference type="GO" id="GO:0005886">
    <property type="term" value="C:plasma membrane"/>
    <property type="evidence" value="ECO:0007669"/>
    <property type="project" value="UniProtKB-SubCell"/>
</dbReference>
<dbReference type="Proteomes" id="UP000595278">
    <property type="component" value="Chromosome"/>
</dbReference>
<dbReference type="EMBL" id="CP067393">
    <property type="protein sequence ID" value="QQP85600.1"/>
    <property type="molecule type" value="Genomic_DNA"/>
</dbReference>
<dbReference type="PROSITE" id="PS01315">
    <property type="entry name" value="CDS"/>
    <property type="match status" value="1"/>
</dbReference>
<dbReference type="PANTHER" id="PTHR46382">
    <property type="entry name" value="PHOSPHATIDATE CYTIDYLYLTRANSFERASE"/>
    <property type="match status" value="1"/>
</dbReference>
<keyword evidence="11 18" id="KW-0812">Transmembrane</keyword>
<dbReference type="InterPro" id="IPR000374">
    <property type="entry name" value="PC_trans"/>
</dbReference>
<dbReference type="GO" id="GO:0004605">
    <property type="term" value="F:phosphatidate cytidylyltransferase activity"/>
    <property type="evidence" value="ECO:0007669"/>
    <property type="project" value="UniProtKB-EC"/>
</dbReference>
<keyword evidence="15 19" id="KW-0472">Membrane</keyword>
<comment type="pathway">
    <text evidence="3 18">Phospholipid metabolism; CDP-diacylglycerol biosynthesis; CDP-diacylglycerol from sn-glycerol 3-phosphate: step 3/3.</text>
</comment>
<evidence type="ECO:0000256" key="6">
    <source>
        <dbReference type="ARBA" id="ARBA00012487"/>
    </source>
</evidence>
<evidence type="ECO:0000256" key="8">
    <source>
        <dbReference type="ARBA" id="ARBA00022475"/>
    </source>
</evidence>
<evidence type="ECO:0000256" key="16">
    <source>
        <dbReference type="ARBA" id="ARBA00023209"/>
    </source>
</evidence>
<evidence type="ECO:0000256" key="18">
    <source>
        <dbReference type="RuleBase" id="RU003938"/>
    </source>
</evidence>
<dbReference type="RefSeq" id="WP_201092390.1">
    <property type="nucleotide sequence ID" value="NZ_CP067393.1"/>
</dbReference>
<proteinExistence type="inferred from homology"/>
<evidence type="ECO:0000313" key="21">
    <source>
        <dbReference type="Proteomes" id="UP000595278"/>
    </source>
</evidence>
<keyword evidence="16" id="KW-0594">Phospholipid biosynthesis</keyword>
<comment type="similarity">
    <text evidence="5 18">Belongs to the CDS family.</text>
</comment>
<evidence type="ECO:0000256" key="4">
    <source>
        <dbReference type="ARBA" id="ARBA00005189"/>
    </source>
</evidence>
<keyword evidence="8" id="KW-1003">Cell membrane</keyword>
<accession>A0A974NFG3</accession>
<name>A0A974NFG3_9GAMM</name>
<feature type="transmembrane region" description="Helical" evidence="19">
    <location>
        <begin position="56"/>
        <end position="72"/>
    </location>
</feature>
<evidence type="ECO:0000313" key="20">
    <source>
        <dbReference type="EMBL" id="QQP85600.1"/>
    </source>
</evidence>
<dbReference type="GO" id="GO:0016024">
    <property type="term" value="P:CDP-diacylglycerol biosynthetic process"/>
    <property type="evidence" value="ECO:0007669"/>
    <property type="project" value="TreeGrafter"/>
</dbReference>
<evidence type="ECO:0000256" key="10">
    <source>
        <dbReference type="ARBA" id="ARBA00022679"/>
    </source>
</evidence>
<feature type="transmembrane region" description="Helical" evidence="19">
    <location>
        <begin position="201"/>
        <end position="219"/>
    </location>
</feature>
<gene>
    <name evidence="20" type="ORF">JHT90_14725</name>
</gene>
<evidence type="ECO:0000256" key="12">
    <source>
        <dbReference type="ARBA" id="ARBA00022695"/>
    </source>
</evidence>
<comment type="pathway">
    <text evidence="4">Lipid metabolism.</text>
</comment>
<dbReference type="AlphaFoldDB" id="A0A974NFG3"/>
<keyword evidence="9" id="KW-0444">Lipid biosynthesis</keyword>
<evidence type="ECO:0000256" key="1">
    <source>
        <dbReference type="ARBA" id="ARBA00001698"/>
    </source>
</evidence>
<comment type="catalytic activity">
    <reaction evidence="1 18">
        <text>a 1,2-diacyl-sn-glycero-3-phosphate + CTP + H(+) = a CDP-1,2-diacyl-sn-glycerol + diphosphate</text>
        <dbReference type="Rhea" id="RHEA:16229"/>
        <dbReference type="ChEBI" id="CHEBI:15378"/>
        <dbReference type="ChEBI" id="CHEBI:33019"/>
        <dbReference type="ChEBI" id="CHEBI:37563"/>
        <dbReference type="ChEBI" id="CHEBI:58332"/>
        <dbReference type="ChEBI" id="CHEBI:58608"/>
        <dbReference type="EC" id="2.7.7.41"/>
    </reaction>
</comment>
<feature type="transmembrane region" description="Helical" evidence="19">
    <location>
        <begin position="177"/>
        <end position="195"/>
    </location>
</feature>
<feature type="transmembrane region" description="Helical" evidence="19">
    <location>
        <begin position="78"/>
        <end position="97"/>
    </location>
</feature>
<keyword evidence="14" id="KW-0443">Lipid metabolism</keyword>
<evidence type="ECO:0000256" key="13">
    <source>
        <dbReference type="ARBA" id="ARBA00022989"/>
    </source>
</evidence>
<feature type="transmembrane region" description="Helical" evidence="19">
    <location>
        <begin position="109"/>
        <end position="128"/>
    </location>
</feature>
<keyword evidence="13 19" id="KW-1133">Transmembrane helix</keyword>
<evidence type="ECO:0000256" key="3">
    <source>
        <dbReference type="ARBA" id="ARBA00005119"/>
    </source>
</evidence>
<reference evidence="20 21" key="1">
    <citation type="submission" date="2021-01" db="EMBL/GenBank/DDBJ databases">
        <title>Entomomonas sp. F2A isolated from a house cricket (Acheta domesticus).</title>
        <authorList>
            <person name="Spergser J."/>
            <person name="Busse H.-J."/>
        </authorList>
    </citation>
    <scope>NUCLEOTIDE SEQUENCE [LARGE SCALE GENOMIC DNA]</scope>
    <source>
        <strain evidence="20 21">F2A</strain>
    </source>
</reference>
<dbReference type="EC" id="2.7.7.41" evidence="6 18"/>
<dbReference type="KEGG" id="eaz:JHT90_14725"/>
<feature type="transmembrane region" description="Helical" evidence="19">
    <location>
        <begin position="28"/>
        <end position="44"/>
    </location>
</feature>
<keyword evidence="12 18" id="KW-0548">Nucleotidyltransferase</keyword>
<keyword evidence="17" id="KW-1208">Phospholipid metabolism</keyword>
<evidence type="ECO:0000256" key="14">
    <source>
        <dbReference type="ARBA" id="ARBA00023098"/>
    </source>
</evidence>
<protein>
    <recommendedName>
        <fullName evidence="7 18">Phosphatidate cytidylyltransferase</fullName>
        <ecNumber evidence="6 18">2.7.7.41</ecNumber>
    </recommendedName>
</protein>
<dbReference type="PANTHER" id="PTHR46382:SF1">
    <property type="entry name" value="PHOSPHATIDATE CYTIDYLYLTRANSFERASE"/>
    <property type="match status" value="1"/>
</dbReference>
<evidence type="ECO:0000256" key="19">
    <source>
        <dbReference type="SAM" id="Phobius"/>
    </source>
</evidence>
<evidence type="ECO:0000256" key="15">
    <source>
        <dbReference type="ARBA" id="ARBA00023136"/>
    </source>
</evidence>
<keyword evidence="10 18" id="KW-0808">Transferase</keyword>
<evidence type="ECO:0000256" key="2">
    <source>
        <dbReference type="ARBA" id="ARBA00004651"/>
    </source>
</evidence>
<evidence type="ECO:0000256" key="17">
    <source>
        <dbReference type="ARBA" id="ARBA00023264"/>
    </source>
</evidence>
<dbReference type="Pfam" id="PF01148">
    <property type="entry name" value="CTP_transf_1"/>
    <property type="match status" value="1"/>
</dbReference>
<evidence type="ECO:0000256" key="9">
    <source>
        <dbReference type="ARBA" id="ARBA00022516"/>
    </source>
</evidence>